<evidence type="ECO:0000313" key="2">
    <source>
        <dbReference type="Proteomes" id="UP000007058"/>
    </source>
</evidence>
<dbReference type="STRING" id="342108.amb1049"/>
<gene>
    <name evidence="1" type="ordered locus">amb1049</name>
</gene>
<reference evidence="1 2" key="1">
    <citation type="journal article" date="2005" name="DNA Res.">
        <title>Complete genome sequence of the facultative anaerobic magnetotactic bacterium Magnetospirillum sp. strain AMB-1.</title>
        <authorList>
            <person name="Matsunaga T."/>
            <person name="Okamura Y."/>
            <person name="Fukuda Y."/>
            <person name="Wahyudi A.T."/>
            <person name="Murase Y."/>
            <person name="Takeyama H."/>
        </authorList>
    </citation>
    <scope>NUCLEOTIDE SEQUENCE [LARGE SCALE GENOMIC DNA]</scope>
    <source>
        <strain evidence="2">ATCC 700264 / AMB-1</strain>
    </source>
</reference>
<sequence length="281" mass="31016">MCGMAWTPFKTALTAIMVFGWHAGEGRAEPATYTLAVVPQFDLRRIEAVWRPIIDHLQSTTGARFTLVTETTIPVFEKGLHGGTYDFAYMNPYHYVVAHQRQGYKPLIRDVEEKLSGIVVVRKDSGLTEVRMLDGRKVAFPAPNAMGAALIPRAEFSRKLGIRITELYVKSHDSAYLNVMMGQADAAGGIRATFDQQKPEVRDGLTVIYETERYTPHPLAAHPRVPADIAAKVQQAMIALGTTPKGDALLDGIPIKTIGIALDSDYDALRNLGLEAFYVEQ</sequence>
<dbReference type="KEGG" id="mag:amb1049"/>
<dbReference type="PANTHER" id="PTHR35841">
    <property type="entry name" value="PHOSPHONATES-BINDING PERIPLASMIC PROTEIN"/>
    <property type="match status" value="1"/>
</dbReference>
<dbReference type="Gene3D" id="3.40.190.10">
    <property type="entry name" value="Periplasmic binding protein-like II"/>
    <property type="match status" value="2"/>
</dbReference>
<dbReference type="HOGENOM" id="CLU_051472_7_0_5"/>
<protein>
    <submittedName>
        <fullName evidence="1">ABC-type phosphate/phosphonate transport system</fullName>
    </submittedName>
</protein>
<dbReference type="EMBL" id="AP007255">
    <property type="protein sequence ID" value="BAE49853.1"/>
    <property type="molecule type" value="Genomic_DNA"/>
</dbReference>
<name>Q2W8H2_PARM1</name>
<dbReference type="Pfam" id="PF12974">
    <property type="entry name" value="Phosphonate-bd"/>
    <property type="match status" value="1"/>
</dbReference>
<evidence type="ECO:0000313" key="1">
    <source>
        <dbReference type="EMBL" id="BAE49853.1"/>
    </source>
</evidence>
<accession>Q2W8H2</accession>
<dbReference type="Proteomes" id="UP000007058">
    <property type="component" value="Chromosome"/>
</dbReference>
<dbReference type="SUPFAM" id="SSF53850">
    <property type="entry name" value="Periplasmic binding protein-like II"/>
    <property type="match status" value="1"/>
</dbReference>
<keyword evidence="2" id="KW-1185">Reference proteome</keyword>
<proteinExistence type="predicted"/>
<dbReference type="PANTHER" id="PTHR35841:SF1">
    <property type="entry name" value="PHOSPHONATES-BINDING PERIPLASMIC PROTEIN"/>
    <property type="match status" value="1"/>
</dbReference>
<dbReference type="AlphaFoldDB" id="Q2W8H2"/>
<organism evidence="1 2">
    <name type="scientific">Paramagnetospirillum magneticum (strain ATCC 700264 / AMB-1)</name>
    <name type="common">Magnetospirillum magneticum</name>
    <dbReference type="NCBI Taxonomy" id="342108"/>
    <lineage>
        <taxon>Bacteria</taxon>
        <taxon>Pseudomonadati</taxon>
        <taxon>Pseudomonadota</taxon>
        <taxon>Alphaproteobacteria</taxon>
        <taxon>Rhodospirillales</taxon>
        <taxon>Magnetospirillaceae</taxon>
        <taxon>Paramagnetospirillum</taxon>
    </lineage>
</organism>